<gene>
    <name evidence="1" type="ORF">MF646_01470</name>
</gene>
<dbReference type="SUPFAM" id="SSF53254">
    <property type="entry name" value="Phosphoglycerate mutase-like"/>
    <property type="match status" value="1"/>
</dbReference>
<dbReference type="EMBL" id="JAKRYL010000001">
    <property type="protein sequence ID" value="MCL7745778.1"/>
    <property type="molecule type" value="Genomic_DNA"/>
</dbReference>
<evidence type="ECO:0000313" key="2">
    <source>
        <dbReference type="Proteomes" id="UP001139150"/>
    </source>
</evidence>
<dbReference type="Gene3D" id="3.40.50.1240">
    <property type="entry name" value="Phosphoglycerate mutase-like"/>
    <property type="match status" value="1"/>
</dbReference>
<dbReference type="RefSeq" id="WP_250094705.1">
    <property type="nucleotide sequence ID" value="NZ_JAKRYL010000001.1"/>
</dbReference>
<keyword evidence="2" id="KW-1185">Reference proteome</keyword>
<dbReference type="Proteomes" id="UP001139150">
    <property type="component" value="Unassembled WGS sequence"/>
</dbReference>
<dbReference type="InterPro" id="IPR013078">
    <property type="entry name" value="His_Pase_superF_clade-1"/>
</dbReference>
<organism evidence="1 2">
    <name type="scientific">Halalkalibacter alkaliphilus</name>
    <dbReference type="NCBI Taxonomy" id="2917993"/>
    <lineage>
        <taxon>Bacteria</taxon>
        <taxon>Bacillati</taxon>
        <taxon>Bacillota</taxon>
        <taxon>Bacilli</taxon>
        <taxon>Bacillales</taxon>
        <taxon>Bacillaceae</taxon>
        <taxon>Halalkalibacter</taxon>
    </lineage>
</organism>
<reference evidence="1" key="1">
    <citation type="submission" date="2022-02" db="EMBL/GenBank/DDBJ databases">
        <title>Halalkalibacter sp. nov. isolated from Lonar Lake, India.</title>
        <authorList>
            <person name="Joshi A."/>
            <person name="Thite S."/>
            <person name="Lodha T."/>
        </authorList>
    </citation>
    <scope>NUCLEOTIDE SEQUENCE</scope>
    <source>
        <strain evidence="1">MEB205</strain>
    </source>
</reference>
<proteinExistence type="predicted"/>
<protein>
    <submittedName>
        <fullName evidence="1">Histidine phosphatase family protein</fullName>
    </submittedName>
</protein>
<accession>A0A9X2A336</accession>
<dbReference type="Pfam" id="PF00300">
    <property type="entry name" value="His_Phos_1"/>
    <property type="match status" value="1"/>
</dbReference>
<dbReference type="InterPro" id="IPR029033">
    <property type="entry name" value="His_PPase_superfam"/>
</dbReference>
<name>A0A9X2A336_9BACI</name>
<comment type="caution">
    <text evidence="1">The sequence shown here is derived from an EMBL/GenBank/DDBJ whole genome shotgun (WGS) entry which is preliminary data.</text>
</comment>
<dbReference type="AlphaFoldDB" id="A0A9X2A336"/>
<sequence>MNHDVTESKELRQLEPLGQLRPINYYHEGDTVPYWSHLPYISRYTQAVPVQQSLLELLQGGGYILYARHAEANVGADQPNLSLQDCTTQRNLSDFGRSQAATYGEAIRRARIPVMYPVVASPFCRTRETADWAFGGDYVQIDPFLIDIYRLNGNLSPTEQRRILTNLQSYLEVEPTLGNNKVIIAHSFPSGVGLNSLPNMGTVVVRPRGEGNGYDVVGHLAFENMVNWVSSNVD</sequence>
<evidence type="ECO:0000313" key="1">
    <source>
        <dbReference type="EMBL" id="MCL7745778.1"/>
    </source>
</evidence>